<proteinExistence type="predicted"/>
<dbReference type="EMBL" id="PHHE01000001">
    <property type="protein sequence ID" value="PKA72802.1"/>
    <property type="molecule type" value="Genomic_DNA"/>
</dbReference>
<reference evidence="1 2" key="1">
    <citation type="submission" date="2017-11" db="EMBL/GenBank/DDBJ databases">
        <title>Genome sequencing of a diverse group of Pseudomonas species.</title>
        <authorList>
            <person name="Loper J."/>
        </authorList>
    </citation>
    <scope>NUCLEOTIDE SEQUENCE [LARGE SCALE GENOMIC DNA]</scope>
    <source>
        <strain evidence="1 2">LMG 25716</strain>
    </source>
</reference>
<dbReference type="RefSeq" id="WP_100848094.1">
    <property type="nucleotide sequence ID" value="NZ_PHHE01000001.1"/>
</dbReference>
<protein>
    <recommendedName>
        <fullName evidence="3">DUF3304 domain-containing protein</fullName>
    </recommendedName>
</protein>
<sequence length="85" mass="8987">MSEITFPDAVCGVINCSSKPMDGVKVKIGPLTDAPHGAVLKIYWQGLRDSEGQTPIPGANATPITAAVACASQLVRRRRTQISHS</sequence>
<evidence type="ECO:0000313" key="2">
    <source>
        <dbReference type="Proteomes" id="UP000232455"/>
    </source>
</evidence>
<accession>A0ABX4Q7P2</accession>
<gene>
    <name evidence="1" type="ORF">ATI02_5894</name>
</gene>
<organism evidence="1 2">
    <name type="scientific">Pseudomonas baetica</name>
    <dbReference type="NCBI Taxonomy" id="674054"/>
    <lineage>
        <taxon>Bacteria</taxon>
        <taxon>Pseudomonadati</taxon>
        <taxon>Pseudomonadota</taxon>
        <taxon>Gammaproteobacteria</taxon>
        <taxon>Pseudomonadales</taxon>
        <taxon>Pseudomonadaceae</taxon>
        <taxon>Pseudomonas</taxon>
    </lineage>
</organism>
<keyword evidence="2" id="KW-1185">Reference proteome</keyword>
<dbReference type="Proteomes" id="UP000232455">
    <property type="component" value="Unassembled WGS sequence"/>
</dbReference>
<comment type="caution">
    <text evidence="1">The sequence shown here is derived from an EMBL/GenBank/DDBJ whole genome shotgun (WGS) entry which is preliminary data.</text>
</comment>
<name>A0ABX4Q7P2_9PSED</name>
<evidence type="ECO:0000313" key="1">
    <source>
        <dbReference type="EMBL" id="PKA72802.1"/>
    </source>
</evidence>
<evidence type="ECO:0008006" key="3">
    <source>
        <dbReference type="Google" id="ProtNLM"/>
    </source>
</evidence>